<comment type="similarity">
    <text evidence="4 7">Belongs to the NanE family.</text>
</comment>
<dbReference type="GO" id="GO:0006053">
    <property type="term" value="P:N-acetylmannosamine catabolic process"/>
    <property type="evidence" value="ECO:0007669"/>
    <property type="project" value="TreeGrafter"/>
</dbReference>
<gene>
    <name evidence="7" type="primary">nanE</name>
    <name evidence="9" type="ORF">SCA03_46960</name>
</gene>
<evidence type="ECO:0000256" key="8">
    <source>
        <dbReference type="SAM" id="MobiDB-lite"/>
    </source>
</evidence>
<comment type="pathway">
    <text evidence="3 7">Amino-sugar metabolism; N-acetylneuraminate degradation; D-fructose 6-phosphate from N-acetylneuraminate: step 3/5.</text>
</comment>
<dbReference type="UniPathway" id="UPA00629">
    <property type="reaction ID" value="UER00682"/>
</dbReference>
<keyword evidence="6 7" id="KW-0119">Carbohydrate metabolism</keyword>
<protein>
    <recommendedName>
        <fullName evidence="7">Putative N-acetylmannosamine-6-phosphate 2-epimerase</fullName>
        <ecNumber evidence="7">5.1.3.9</ecNumber>
    </recommendedName>
    <alternativeName>
        <fullName evidence="7">ManNAc-6-P epimerase</fullName>
    </alternativeName>
</protein>
<dbReference type="GO" id="GO:0047465">
    <property type="term" value="F:N-acylglucosamine-6-phosphate 2-epimerase activity"/>
    <property type="evidence" value="ECO:0007669"/>
    <property type="project" value="UniProtKB-EC"/>
</dbReference>
<evidence type="ECO:0000256" key="6">
    <source>
        <dbReference type="ARBA" id="ARBA00023277"/>
    </source>
</evidence>
<evidence type="ECO:0000256" key="3">
    <source>
        <dbReference type="ARBA" id="ARBA00005081"/>
    </source>
</evidence>
<proteinExistence type="inferred from homology"/>
<dbReference type="GO" id="GO:0019262">
    <property type="term" value="P:N-acetylneuraminate catabolic process"/>
    <property type="evidence" value="ECO:0007669"/>
    <property type="project" value="UniProtKB-UniRule"/>
</dbReference>
<sequence>MTEAEAGGGGDHPGTTTTNTANGAAHMANSANSAGTTDATGAANTTGTAGTAGAAGTAPRERADALLSALRGRLVVSCQAPPGDPLRDPAHMAAMAASVAAGAPVAGVRVQGVDDIRAVREVVGLPMIGLWKDGAEGVYITPTARHALAVARAGAEIVAVDATERPRPDGRPLRETVEAVHAAGALLMADVSTAEEGRTAAALGADLISTTLSGYTPYSRQGPGPDLELVGELAGTVDVPVFAEGRLHTPEQARAAIDAGAWGVVVGGAITAPAAIASRFAAALP</sequence>
<dbReference type="EC" id="5.1.3.9" evidence="7"/>
<comment type="catalytic activity">
    <reaction evidence="1 7">
        <text>an N-acyl-D-glucosamine 6-phosphate = an N-acyl-D-mannosamine 6-phosphate</text>
        <dbReference type="Rhea" id="RHEA:23932"/>
        <dbReference type="ChEBI" id="CHEBI:57599"/>
        <dbReference type="ChEBI" id="CHEBI:57666"/>
        <dbReference type="EC" id="5.1.3.9"/>
    </reaction>
</comment>
<dbReference type="InterPro" id="IPR013785">
    <property type="entry name" value="Aldolase_TIM"/>
</dbReference>
<dbReference type="Pfam" id="PF04131">
    <property type="entry name" value="NanE"/>
    <property type="match status" value="1"/>
</dbReference>
<dbReference type="PANTHER" id="PTHR36204:SF1">
    <property type="entry name" value="N-ACETYLMANNOSAMINE-6-PHOSPHATE 2-EPIMERASE-RELATED"/>
    <property type="match status" value="1"/>
</dbReference>
<dbReference type="HAMAP" id="MF_01235">
    <property type="entry name" value="ManNAc6P_epimer"/>
    <property type="match status" value="1"/>
</dbReference>
<reference evidence="9 10" key="1">
    <citation type="submission" date="2019-06" db="EMBL/GenBank/DDBJ databases">
        <title>Whole genome shotgun sequence of Streptomyces cacaoi subsp. cacaoi NBRC 12748.</title>
        <authorList>
            <person name="Hosoyama A."/>
            <person name="Uohara A."/>
            <person name="Ohji S."/>
            <person name="Ichikawa N."/>
        </authorList>
    </citation>
    <scope>NUCLEOTIDE SEQUENCE [LARGE SCALE GENOMIC DNA]</scope>
    <source>
        <strain evidence="9 10">NBRC 12748</strain>
    </source>
</reference>
<dbReference type="Proteomes" id="UP000319210">
    <property type="component" value="Unassembled WGS sequence"/>
</dbReference>
<dbReference type="EMBL" id="BJMM01000027">
    <property type="protein sequence ID" value="GEB52145.1"/>
    <property type="molecule type" value="Genomic_DNA"/>
</dbReference>
<dbReference type="CDD" id="cd04729">
    <property type="entry name" value="NanE"/>
    <property type="match status" value="1"/>
</dbReference>
<dbReference type="PANTHER" id="PTHR36204">
    <property type="entry name" value="N-ACETYLMANNOSAMINE-6-PHOSPHATE 2-EPIMERASE-RELATED"/>
    <property type="match status" value="1"/>
</dbReference>
<evidence type="ECO:0000256" key="2">
    <source>
        <dbReference type="ARBA" id="ARBA00002147"/>
    </source>
</evidence>
<dbReference type="SUPFAM" id="SSF51366">
    <property type="entry name" value="Ribulose-phoshate binding barrel"/>
    <property type="match status" value="1"/>
</dbReference>
<evidence type="ECO:0000256" key="7">
    <source>
        <dbReference type="HAMAP-Rule" id="MF_01235"/>
    </source>
</evidence>
<name>A0A4Y3R326_STRCI</name>
<feature type="region of interest" description="Disordered" evidence="8">
    <location>
        <begin position="1"/>
        <end position="58"/>
    </location>
</feature>
<dbReference type="InterPro" id="IPR011060">
    <property type="entry name" value="RibuloseP-bd_barrel"/>
</dbReference>
<feature type="compositionally biased region" description="Low complexity" evidence="8">
    <location>
        <begin position="13"/>
        <end position="58"/>
    </location>
</feature>
<feature type="compositionally biased region" description="Gly residues" evidence="8">
    <location>
        <begin position="1"/>
        <end position="12"/>
    </location>
</feature>
<dbReference type="InterPro" id="IPR007260">
    <property type="entry name" value="NanE"/>
</dbReference>
<comment type="caution">
    <text evidence="9">The sequence shown here is derived from an EMBL/GenBank/DDBJ whole genome shotgun (WGS) entry which is preliminary data.</text>
</comment>
<dbReference type="NCBIfam" id="NF002231">
    <property type="entry name" value="PRK01130.1"/>
    <property type="match status" value="1"/>
</dbReference>
<organism evidence="9 10">
    <name type="scientific">Streptomyces cacaoi</name>
    <dbReference type="NCBI Taxonomy" id="1898"/>
    <lineage>
        <taxon>Bacteria</taxon>
        <taxon>Bacillati</taxon>
        <taxon>Actinomycetota</taxon>
        <taxon>Actinomycetes</taxon>
        <taxon>Kitasatosporales</taxon>
        <taxon>Streptomycetaceae</taxon>
        <taxon>Streptomyces</taxon>
    </lineage>
</organism>
<evidence type="ECO:0000256" key="4">
    <source>
        <dbReference type="ARBA" id="ARBA00007439"/>
    </source>
</evidence>
<evidence type="ECO:0000313" key="10">
    <source>
        <dbReference type="Proteomes" id="UP000319210"/>
    </source>
</evidence>
<dbReference type="AlphaFoldDB" id="A0A4Y3R326"/>
<evidence type="ECO:0000256" key="1">
    <source>
        <dbReference type="ARBA" id="ARBA00000056"/>
    </source>
</evidence>
<dbReference type="GO" id="GO:0005829">
    <property type="term" value="C:cytosol"/>
    <property type="evidence" value="ECO:0007669"/>
    <property type="project" value="TreeGrafter"/>
</dbReference>
<keyword evidence="10" id="KW-1185">Reference proteome</keyword>
<dbReference type="Gene3D" id="3.20.20.70">
    <property type="entry name" value="Aldolase class I"/>
    <property type="match status" value="1"/>
</dbReference>
<evidence type="ECO:0000313" key="9">
    <source>
        <dbReference type="EMBL" id="GEB52145.1"/>
    </source>
</evidence>
<accession>A0A4Y3R326</accession>
<dbReference type="GO" id="GO:0005975">
    <property type="term" value="P:carbohydrate metabolic process"/>
    <property type="evidence" value="ECO:0007669"/>
    <property type="project" value="UniProtKB-UniRule"/>
</dbReference>
<evidence type="ECO:0000256" key="5">
    <source>
        <dbReference type="ARBA" id="ARBA00023235"/>
    </source>
</evidence>
<comment type="function">
    <text evidence="2 7">Converts N-acetylmannosamine-6-phosphate (ManNAc-6-P) to N-acetylglucosamine-6-phosphate (GlcNAc-6-P).</text>
</comment>
<keyword evidence="5 7" id="KW-0413">Isomerase</keyword>